<reference evidence="1" key="1">
    <citation type="submission" date="2021-06" db="EMBL/GenBank/DDBJ databases">
        <authorList>
            <person name="Kallberg Y."/>
            <person name="Tangrot J."/>
            <person name="Rosling A."/>
        </authorList>
    </citation>
    <scope>NUCLEOTIDE SEQUENCE</scope>
    <source>
        <strain evidence="1">MA453B</strain>
    </source>
</reference>
<sequence length="428" mass="49381">MSKYKVSLVFCGEIIENLYYGPCARAWWVARPNNNNATYTPLYPLCLGMKTITTINSRDFMITKIQNNLEPGFLYHSETFSTKTKLDGLLVMGFDNLEICNLLLSNLYFRPFSFKISNLNLIIFEIGTSDNPDWNYASKGYKSSFIYNFQKTRSLFLQEFTNNKAIVKIYQNSQEKYILHGANPNVVWNEIGILAQFIESTLFGLEHEQMKSSIEKEQTPHCTVEDWQTRKLKKSNIIKLTAKFKEIYSPNYIVKDRELRAWKALLRHTGCSNITPFGKESKVITKHILIMLDALDSNICSNNGKKRILSIIADRFHYDTIKEKLSVSNDLITEARHYARINGPGCISHAINRHVRLGFNIVQGSDIELAIKEICGTSVAHLEPKRPKGNSNWFSWEWPWNNNNMEYIRACAIPNIGEWNEFTPAKLE</sequence>
<evidence type="ECO:0000313" key="1">
    <source>
        <dbReference type="EMBL" id="CAG8765109.1"/>
    </source>
</evidence>
<protein>
    <submittedName>
        <fullName evidence="1">14893_t:CDS:1</fullName>
    </submittedName>
</protein>
<gene>
    <name evidence="1" type="ORF">DERYTH_LOCUS18166</name>
</gene>
<dbReference type="AlphaFoldDB" id="A0A9N9J933"/>
<keyword evidence="2" id="KW-1185">Reference proteome</keyword>
<organism evidence="1 2">
    <name type="scientific">Dentiscutata erythropus</name>
    <dbReference type="NCBI Taxonomy" id="1348616"/>
    <lineage>
        <taxon>Eukaryota</taxon>
        <taxon>Fungi</taxon>
        <taxon>Fungi incertae sedis</taxon>
        <taxon>Mucoromycota</taxon>
        <taxon>Glomeromycotina</taxon>
        <taxon>Glomeromycetes</taxon>
        <taxon>Diversisporales</taxon>
        <taxon>Gigasporaceae</taxon>
        <taxon>Dentiscutata</taxon>
    </lineage>
</organism>
<dbReference type="Proteomes" id="UP000789405">
    <property type="component" value="Unassembled WGS sequence"/>
</dbReference>
<dbReference type="EMBL" id="CAJVPY010018055">
    <property type="protein sequence ID" value="CAG8765109.1"/>
    <property type="molecule type" value="Genomic_DNA"/>
</dbReference>
<name>A0A9N9J933_9GLOM</name>
<comment type="caution">
    <text evidence="1">The sequence shown here is derived from an EMBL/GenBank/DDBJ whole genome shotgun (WGS) entry which is preliminary data.</text>
</comment>
<feature type="non-terminal residue" evidence="1">
    <location>
        <position position="428"/>
    </location>
</feature>
<proteinExistence type="predicted"/>
<evidence type="ECO:0000313" key="2">
    <source>
        <dbReference type="Proteomes" id="UP000789405"/>
    </source>
</evidence>
<accession>A0A9N9J933</accession>
<dbReference type="OrthoDB" id="2438612at2759"/>
<feature type="non-terminal residue" evidence="1">
    <location>
        <position position="1"/>
    </location>
</feature>